<evidence type="ECO:0000313" key="11">
    <source>
        <dbReference type="EMBL" id="SFU53851.1"/>
    </source>
</evidence>
<dbReference type="RefSeq" id="WP_090471111.1">
    <property type="nucleotide sequence ID" value="NZ_CACWQI010000007.1"/>
</dbReference>
<evidence type="ECO:0000256" key="2">
    <source>
        <dbReference type="ARBA" id="ARBA00017703"/>
    </source>
</evidence>
<dbReference type="Proteomes" id="UP000198817">
    <property type="component" value="Unassembled WGS sequence"/>
</dbReference>
<keyword evidence="3" id="KW-0808">Transferase</keyword>
<dbReference type="SUPFAM" id="SSF48019">
    <property type="entry name" value="post-AAA+ oligomerization domain-like"/>
    <property type="match status" value="1"/>
</dbReference>
<dbReference type="InterPro" id="IPR005790">
    <property type="entry name" value="DNA_polIII_delta"/>
</dbReference>
<proteinExistence type="inferred from homology"/>
<dbReference type="EMBL" id="FPBT01000010">
    <property type="protein sequence ID" value="SFU53851.1"/>
    <property type="molecule type" value="Genomic_DNA"/>
</dbReference>
<comment type="similarity">
    <text evidence="7">Belongs to the DNA polymerase HolA subunit family.</text>
</comment>
<keyword evidence="12" id="KW-1185">Reference proteome</keyword>
<dbReference type="GO" id="GO:0003887">
    <property type="term" value="F:DNA-directed DNA polymerase activity"/>
    <property type="evidence" value="ECO:0007669"/>
    <property type="project" value="UniProtKB-KW"/>
</dbReference>
<evidence type="ECO:0000256" key="4">
    <source>
        <dbReference type="ARBA" id="ARBA00022695"/>
    </source>
</evidence>
<dbReference type="STRING" id="155865.SAMN05216515_1119"/>
<dbReference type="EC" id="2.7.7.7" evidence="1"/>
<evidence type="ECO:0000256" key="3">
    <source>
        <dbReference type="ARBA" id="ARBA00022679"/>
    </source>
</evidence>
<organism evidence="11 12">
    <name type="scientific">Eubacterium pyruvativorans</name>
    <dbReference type="NCBI Taxonomy" id="155865"/>
    <lineage>
        <taxon>Bacteria</taxon>
        <taxon>Bacillati</taxon>
        <taxon>Bacillota</taxon>
        <taxon>Clostridia</taxon>
        <taxon>Eubacteriales</taxon>
        <taxon>Eubacteriaceae</taxon>
        <taxon>Eubacterium</taxon>
    </lineage>
</organism>
<dbReference type="InterPro" id="IPR010372">
    <property type="entry name" value="DNA_pol3_delta_N"/>
</dbReference>
<dbReference type="Pfam" id="PF06144">
    <property type="entry name" value="DNA_pol3_delta"/>
    <property type="match status" value="1"/>
</dbReference>
<gene>
    <name evidence="11" type="ORF">SAMN05216508_11043</name>
</gene>
<dbReference type="InterPro" id="IPR048466">
    <property type="entry name" value="DNA_pol3_delta-like_C"/>
</dbReference>
<name>A0A1I7GZF9_9FIRM</name>
<evidence type="ECO:0000259" key="10">
    <source>
        <dbReference type="Pfam" id="PF21694"/>
    </source>
</evidence>
<accession>A0A1I7GZF9</accession>
<keyword evidence="4" id="KW-0548">Nucleotidyltransferase</keyword>
<reference evidence="11 12" key="1">
    <citation type="submission" date="2016-10" db="EMBL/GenBank/DDBJ databases">
        <authorList>
            <person name="de Groot N.N."/>
        </authorList>
    </citation>
    <scope>NUCLEOTIDE SEQUENCE [LARGE SCALE GENOMIC DNA]</scope>
    <source>
        <strain evidence="11 12">KHGC13</strain>
    </source>
</reference>
<comment type="catalytic activity">
    <reaction evidence="8">
        <text>DNA(n) + a 2'-deoxyribonucleoside 5'-triphosphate = DNA(n+1) + diphosphate</text>
        <dbReference type="Rhea" id="RHEA:22508"/>
        <dbReference type="Rhea" id="RHEA-COMP:17339"/>
        <dbReference type="Rhea" id="RHEA-COMP:17340"/>
        <dbReference type="ChEBI" id="CHEBI:33019"/>
        <dbReference type="ChEBI" id="CHEBI:61560"/>
        <dbReference type="ChEBI" id="CHEBI:173112"/>
        <dbReference type="EC" id="2.7.7.7"/>
    </reaction>
</comment>
<dbReference type="NCBIfam" id="TIGR01128">
    <property type="entry name" value="holA"/>
    <property type="match status" value="1"/>
</dbReference>
<dbReference type="AlphaFoldDB" id="A0A1I7GZF9"/>
<evidence type="ECO:0000256" key="6">
    <source>
        <dbReference type="ARBA" id="ARBA00022932"/>
    </source>
</evidence>
<dbReference type="PANTHER" id="PTHR34388">
    <property type="entry name" value="DNA POLYMERASE III SUBUNIT DELTA"/>
    <property type="match status" value="1"/>
</dbReference>
<dbReference type="SUPFAM" id="SSF52540">
    <property type="entry name" value="P-loop containing nucleoside triphosphate hydrolases"/>
    <property type="match status" value="1"/>
</dbReference>
<evidence type="ECO:0000256" key="1">
    <source>
        <dbReference type="ARBA" id="ARBA00012417"/>
    </source>
</evidence>
<evidence type="ECO:0000256" key="5">
    <source>
        <dbReference type="ARBA" id="ARBA00022705"/>
    </source>
</evidence>
<feature type="domain" description="DNA polymerase III delta N-terminal" evidence="9">
    <location>
        <begin position="27"/>
        <end position="144"/>
    </location>
</feature>
<feature type="domain" description="DNA polymerase III delta subunit-like C-terminal" evidence="10">
    <location>
        <begin position="232"/>
        <end position="351"/>
    </location>
</feature>
<evidence type="ECO:0000313" key="12">
    <source>
        <dbReference type="Proteomes" id="UP000198817"/>
    </source>
</evidence>
<dbReference type="OrthoDB" id="2078883at2"/>
<dbReference type="GO" id="GO:0006261">
    <property type="term" value="P:DNA-templated DNA replication"/>
    <property type="evidence" value="ECO:0007669"/>
    <property type="project" value="TreeGrafter"/>
</dbReference>
<keyword evidence="6" id="KW-0239">DNA-directed DNA polymerase</keyword>
<dbReference type="Gene3D" id="3.40.50.300">
    <property type="entry name" value="P-loop containing nucleotide triphosphate hydrolases"/>
    <property type="match status" value="1"/>
</dbReference>
<sequence length="351" mass="39842">MIKKKADRGFRVFTKELKNNELKNVTVLYGQEDYLIRWAIGQVKKKYIEPSTEMIDYVMMQDDVIPPEDIMTACRTLPMLSEKRVVVVRDFAPMQAAGVPAGYTESGIASLIEFVKNPPDCTMLIFASTKTNGNTKLMRALKKYGTSYQFDALNEQELMAFANKRFQARGLGISTRDMHRLIQSTGYFNKDSEYRLDHFVNDLTKIIALCPGGRVTAEAIESSVEGDRDKFIFNLLDGISGNDKSSAFSILHNEISAGTAGMQIAGSIISQMEVMYIVRQFMDRREMTSPGQISRYTGLNEYRVKKAMQYARRYSAEKLRHMLSDIYEVNVQIVTGLLDERTALELFIAKI</sequence>
<dbReference type="PANTHER" id="PTHR34388:SF1">
    <property type="entry name" value="DNA POLYMERASE III SUBUNIT DELTA"/>
    <property type="match status" value="1"/>
</dbReference>
<dbReference type="GO" id="GO:0009360">
    <property type="term" value="C:DNA polymerase III complex"/>
    <property type="evidence" value="ECO:0007669"/>
    <property type="project" value="InterPro"/>
</dbReference>
<dbReference type="InterPro" id="IPR008921">
    <property type="entry name" value="DNA_pol3_clamp-load_cplx_C"/>
</dbReference>
<dbReference type="Gene3D" id="1.20.272.10">
    <property type="match status" value="1"/>
</dbReference>
<dbReference type="InterPro" id="IPR027417">
    <property type="entry name" value="P-loop_NTPase"/>
</dbReference>
<dbReference type="Pfam" id="PF21694">
    <property type="entry name" value="DNA_pol3_delta_C"/>
    <property type="match status" value="1"/>
</dbReference>
<keyword evidence="5" id="KW-0235">DNA replication</keyword>
<evidence type="ECO:0000256" key="8">
    <source>
        <dbReference type="ARBA" id="ARBA00049244"/>
    </source>
</evidence>
<protein>
    <recommendedName>
        <fullName evidence="2">DNA polymerase III subunit delta</fullName>
        <ecNumber evidence="1">2.7.7.7</ecNumber>
    </recommendedName>
</protein>
<evidence type="ECO:0000256" key="7">
    <source>
        <dbReference type="ARBA" id="ARBA00034754"/>
    </source>
</evidence>
<evidence type="ECO:0000259" key="9">
    <source>
        <dbReference type="Pfam" id="PF06144"/>
    </source>
</evidence>
<dbReference type="GO" id="GO:0003677">
    <property type="term" value="F:DNA binding"/>
    <property type="evidence" value="ECO:0007669"/>
    <property type="project" value="InterPro"/>
</dbReference>